<evidence type="ECO:0000313" key="5">
    <source>
        <dbReference type="Proteomes" id="UP000821853"/>
    </source>
</evidence>
<feature type="domain" description="Chitinase II/V-like catalytic" evidence="3">
    <location>
        <begin position="181"/>
        <end position="485"/>
    </location>
</feature>
<keyword evidence="2" id="KW-0812">Transmembrane</keyword>
<evidence type="ECO:0000313" key="4">
    <source>
        <dbReference type="EMBL" id="KAH9369345.1"/>
    </source>
</evidence>
<dbReference type="Pfam" id="PF00704">
    <property type="entry name" value="Glyco_hydro_18"/>
    <property type="match status" value="1"/>
</dbReference>
<dbReference type="InterPro" id="IPR017853">
    <property type="entry name" value="GH"/>
</dbReference>
<proteinExistence type="predicted"/>
<feature type="transmembrane region" description="Helical" evidence="2">
    <location>
        <begin position="103"/>
        <end position="127"/>
    </location>
</feature>
<name>A0A9J6G3L2_HAELO</name>
<dbReference type="OrthoDB" id="6501498at2759"/>
<organism evidence="4 5">
    <name type="scientific">Haemaphysalis longicornis</name>
    <name type="common">Bush tick</name>
    <dbReference type="NCBI Taxonomy" id="44386"/>
    <lineage>
        <taxon>Eukaryota</taxon>
        <taxon>Metazoa</taxon>
        <taxon>Ecdysozoa</taxon>
        <taxon>Arthropoda</taxon>
        <taxon>Chelicerata</taxon>
        <taxon>Arachnida</taxon>
        <taxon>Acari</taxon>
        <taxon>Parasitiformes</taxon>
        <taxon>Ixodida</taxon>
        <taxon>Ixodoidea</taxon>
        <taxon>Ixodidae</taxon>
        <taxon>Haemaphysalinae</taxon>
        <taxon>Haemaphysalis</taxon>
    </lineage>
</organism>
<dbReference type="VEuPathDB" id="VectorBase:HLOH_053274"/>
<feature type="region of interest" description="Disordered" evidence="1">
    <location>
        <begin position="1"/>
        <end position="30"/>
    </location>
</feature>
<dbReference type="Gene3D" id="3.20.20.80">
    <property type="entry name" value="Glycosidases"/>
    <property type="match status" value="1"/>
</dbReference>
<keyword evidence="2" id="KW-0472">Membrane</keyword>
<dbReference type="AlphaFoldDB" id="A0A9J6G3L2"/>
<keyword evidence="2" id="KW-1133">Transmembrane helix</keyword>
<comment type="caution">
    <text evidence="4">The sequence shown here is derived from an EMBL/GenBank/DDBJ whole genome shotgun (WGS) entry which is preliminary data.</text>
</comment>
<sequence>MASPSEGTDFRPPPDPGRFLQPPGVFRLGDDPPVIPVIKVAPPPGARTSHQSGDIFVMLSPTSPRQREDPISNVEPEHTTSFESGVVVWDEPAHSDGRPCLRLWVLCGVVAIPLVLSSWLIVIPWLVDISNRPPAPIPTTSSTTPWAADVPASCRVHVARHQTNLRVGPEFSRGPTTRKVGPIFCFFEPLEVGAKSHWGFMFETLPFELCPNVIYSSLGIENGILQSRMPPDYDEKYGLHQLRNIADTLGFNDTKILVALGGYPEDAPHFSRLAREPATLDMLVESVLPTMRACRLDGVVLNWAPPLPNCPRGGEIESFVKLIDRLHIAFKTNNLDLSLSVILDADAVDIVKGTTLPLLVNHVFVFVSPNTTASPLTSLTDHCEETTSDLHNALRRYSSFVPRDKICIVENVGPLYYHDASVLLNVPYTGERRGFYESCTQVKFCRAEHLSGVCIVHSKQNMTTLTFEHFVVPSELSLQSRLNLDSIYQPAAPQAIPTCILVTGLHYDNFVHQCPVDYNRYLLTLHLVYSANGWAEPVGSVLSAAPKC</sequence>
<dbReference type="SUPFAM" id="SSF51445">
    <property type="entry name" value="(Trans)glycosidases"/>
    <property type="match status" value="1"/>
</dbReference>
<dbReference type="InterPro" id="IPR001223">
    <property type="entry name" value="Glyco_hydro18_cat"/>
</dbReference>
<evidence type="ECO:0000259" key="3">
    <source>
        <dbReference type="SMART" id="SM00636"/>
    </source>
</evidence>
<accession>A0A9J6G3L2</accession>
<evidence type="ECO:0000256" key="2">
    <source>
        <dbReference type="SAM" id="Phobius"/>
    </source>
</evidence>
<dbReference type="GO" id="GO:0008061">
    <property type="term" value="F:chitin binding"/>
    <property type="evidence" value="ECO:0007669"/>
    <property type="project" value="InterPro"/>
</dbReference>
<dbReference type="InterPro" id="IPR011583">
    <property type="entry name" value="Chitinase_II/V-like_cat"/>
</dbReference>
<protein>
    <recommendedName>
        <fullName evidence="3">Chitinase II/V-like catalytic domain-containing protein</fullName>
    </recommendedName>
</protein>
<reference evidence="4 5" key="1">
    <citation type="journal article" date="2020" name="Cell">
        <title>Large-Scale Comparative Analyses of Tick Genomes Elucidate Their Genetic Diversity and Vector Capacities.</title>
        <authorList>
            <consortium name="Tick Genome and Microbiome Consortium (TIGMIC)"/>
            <person name="Jia N."/>
            <person name="Wang J."/>
            <person name="Shi W."/>
            <person name="Du L."/>
            <person name="Sun Y."/>
            <person name="Zhan W."/>
            <person name="Jiang J.F."/>
            <person name="Wang Q."/>
            <person name="Zhang B."/>
            <person name="Ji P."/>
            <person name="Bell-Sakyi L."/>
            <person name="Cui X.M."/>
            <person name="Yuan T.T."/>
            <person name="Jiang B.G."/>
            <person name="Yang W.F."/>
            <person name="Lam T.T."/>
            <person name="Chang Q.C."/>
            <person name="Ding S.J."/>
            <person name="Wang X.J."/>
            <person name="Zhu J.G."/>
            <person name="Ruan X.D."/>
            <person name="Zhao L."/>
            <person name="Wei J.T."/>
            <person name="Ye R.Z."/>
            <person name="Que T.C."/>
            <person name="Du C.H."/>
            <person name="Zhou Y.H."/>
            <person name="Cheng J.X."/>
            <person name="Dai P.F."/>
            <person name="Guo W.B."/>
            <person name="Han X.H."/>
            <person name="Huang E.J."/>
            <person name="Li L.F."/>
            <person name="Wei W."/>
            <person name="Gao Y.C."/>
            <person name="Liu J.Z."/>
            <person name="Shao H.Z."/>
            <person name="Wang X."/>
            <person name="Wang C.C."/>
            <person name="Yang T.C."/>
            <person name="Huo Q.B."/>
            <person name="Li W."/>
            <person name="Chen H.Y."/>
            <person name="Chen S.E."/>
            <person name="Zhou L.G."/>
            <person name="Ni X.B."/>
            <person name="Tian J.H."/>
            <person name="Sheng Y."/>
            <person name="Liu T."/>
            <person name="Pan Y.S."/>
            <person name="Xia L.Y."/>
            <person name="Li J."/>
            <person name="Zhao F."/>
            <person name="Cao W.C."/>
        </authorList>
    </citation>
    <scope>NUCLEOTIDE SEQUENCE [LARGE SCALE GENOMIC DNA]</scope>
    <source>
        <strain evidence="4">HaeL-2018</strain>
    </source>
</reference>
<evidence type="ECO:0000256" key="1">
    <source>
        <dbReference type="SAM" id="MobiDB-lite"/>
    </source>
</evidence>
<dbReference type="GO" id="GO:0005975">
    <property type="term" value="P:carbohydrate metabolic process"/>
    <property type="evidence" value="ECO:0007669"/>
    <property type="project" value="InterPro"/>
</dbReference>
<dbReference type="Proteomes" id="UP000821853">
    <property type="component" value="Chromosome 3"/>
</dbReference>
<gene>
    <name evidence="4" type="ORF">HPB48_018791</name>
</gene>
<dbReference type="SMART" id="SM00636">
    <property type="entry name" value="Glyco_18"/>
    <property type="match status" value="1"/>
</dbReference>
<dbReference type="EMBL" id="JABSTR010000005">
    <property type="protein sequence ID" value="KAH9369345.1"/>
    <property type="molecule type" value="Genomic_DNA"/>
</dbReference>
<keyword evidence="5" id="KW-1185">Reference proteome</keyword>